<dbReference type="SUPFAM" id="SSF52172">
    <property type="entry name" value="CheY-like"/>
    <property type="match status" value="1"/>
</dbReference>
<keyword evidence="1 5" id="KW-0597">Phosphoprotein</keyword>
<keyword evidence="4" id="KW-0804">Transcription</keyword>
<evidence type="ECO:0000256" key="3">
    <source>
        <dbReference type="ARBA" id="ARBA00023125"/>
    </source>
</evidence>
<dbReference type="InterPro" id="IPR000792">
    <property type="entry name" value="Tscrpt_reg_LuxR_C"/>
</dbReference>
<dbReference type="SMART" id="SM00421">
    <property type="entry name" value="HTH_LUXR"/>
    <property type="match status" value="1"/>
</dbReference>
<dbReference type="Gene3D" id="3.40.50.2300">
    <property type="match status" value="1"/>
</dbReference>
<dbReference type="InterPro" id="IPR011006">
    <property type="entry name" value="CheY-like_superfamily"/>
</dbReference>
<evidence type="ECO:0000313" key="9">
    <source>
        <dbReference type="Proteomes" id="UP000304900"/>
    </source>
</evidence>
<evidence type="ECO:0000313" key="8">
    <source>
        <dbReference type="EMBL" id="TKT85317.1"/>
    </source>
</evidence>
<dbReference type="PANTHER" id="PTHR43214">
    <property type="entry name" value="TWO-COMPONENT RESPONSE REGULATOR"/>
    <property type="match status" value="1"/>
</dbReference>
<gene>
    <name evidence="8" type="ORF">FDK13_33960</name>
</gene>
<evidence type="ECO:0000256" key="1">
    <source>
        <dbReference type="ARBA" id="ARBA00022553"/>
    </source>
</evidence>
<reference evidence="8 9" key="1">
    <citation type="submission" date="2019-05" db="EMBL/GenBank/DDBJ databases">
        <title>Dyadobacter AR-3-8 sp. nov., isolated from arctic soil.</title>
        <authorList>
            <person name="Chaudhary D.K."/>
        </authorList>
    </citation>
    <scope>NUCLEOTIDE SEQUENCE [LARGE SCALE GENOMIC DNA]</scope>
    <source>
        <strain evidence="8 9">AR-3-8</strain>
    </source>
</reference>
<dbReference type="EMBL" id="SZVO01000031">
    <property type="protein sequence ID" value="TKT85317.1"/>
    <property type="molecule type" value="Genomic_DNA"/>
</dbReference>
<dbReference type="RefSeq" id="WP_137344465.1">
    <property type="nucleotide sequence ID" value="NZ_BSQH01000028.1"/>
</dbReference>
<feature type="modified residue" description="4-aspartylphosphate" evidence="5">
    <location>
        <position position="53"/>
    </location>
</feature>
<dbReference type="SMART" id="SM00448">
    <property type="entry name" value="REC"/>
    <property type="match status" value="1"/>
</dbReference>
<sequence>MEILIIEDHPIIRAGLKQLISEIAPKAIVTETDNFPEGMRILEHKKFKLLILDIELPGGENIKMMAQAKKRQPDVIILIHSGHDESVYALPYLQAGADGFLSKQAPVNEFHLAFNSLLNNGKYVSHRVQQTILNNISERSGSKLKNPISSLSHQEMLVMELLIEGKWTKEISSIMKLKENTISTYKKRIFDKLRVSDELELAKKVALLKGGI</sequence>
<keyword evidence="3" id="KW-0238">DNA-binding</keyword>
<dbReference type="OrthoDB" id="941065at2"/>
<dbReference type="PROSITE" id="PS00622">
    <property type="entry name" value="HTH_LUXR_1"/>
    <property type="match status" value="1"/>
</dbReference>
<feature type="domain" description="Response regulatory" evidence="7">
    <location>
        <begin position="2"/>
        <end position="118"/>
    </location>
</feature>
<evidence type="ECO:0000256" key="4">
    <source>
        <dbReference type="ARBA" id="ARBA00023163"/>
    </source>
</evidence>
<protein>
    <submittedName>
        <fullName evidence="8">Response regulator transcription factor</fullName>
    </submittedName>
</protein>
<dbReference type="Proteomes" id="UP000304900">
    <property type="component" value="Unassembled WGS sequence"/>
</dbReference>
<comment type="caution">
    <text evidence="8">The sequence shown here is derived from an EMBL/GenBank/DDBJ whole genome shotgun (WGS) entry which is preliminary data.</text>
</comment>
<keyword evidence="2" id="KW-0805">Transcription regulation</keyword>
<dbReference type="PROSITE" id="PS50043">
    <property type="entry name" value="HTH_LUXR_2"/>
    <property type="match status" value="1"/>
</dbReference>
<dbReference type="GO" id="GO:0006355">
    <property type="term" value="P:regulation of DNA-templated transcription"/>
    <property type="evidence" value="ECO:0007669"/>
    <property type="project" value="InterPro"/>
</dbReference>
<dbReference type="InterPro" id="IPR058245">
    <property type="entry name" value="NreC/VraR/RcsB-like_REC"/>
</dbReference>
<dbReference type="SUPFAM" id="SSF46894">
    <property type="entry name" value="C-terminal effector domain of the bipartite response regulators"/>
    <property type="match status" value="1"/>
</dbReference>
<dbReference type="CDD" id="cd06170">
    <property type="entry name" value="LuxR_C_like"/>
    <property type="match status" value="1"/>
</dbReference>
<dbReference type="PANTHER" id="PTHR43214:SF41">
    <property type="entry name" value="NITRATE_NITRITE RESPONSE REGULATOR PROTEIN NARP"/>
    <property type="match status" value="1"/>
</dbReference>
<proteinExistence type="predicted"/>
<organism evidence="8 9">
    <name type="scientific">Dyadobacter frigoris</name>
    <dbReference type="NCBI Taxonomy" id="2576211"/>
    <lineage>
        <taxon>Bacteria</taxon>
        <taxon>Pseudomonadati</taxon>
        <taxon>Bacteroidota</taxon>
        <taxon>Cytophagia</taxon>
        <taxon>Cytophagales</taxon>
        <taxon>Spirosomataceae</taxon>
        <taxon>Dyadobacter</taxon>
    </lineage>
</organism>
<dbReference type="AlphaFoldDB" id="A0A4U6CPK2"/>
<evidence type="ECO:0000256" key="2">
    <source>
        <dbReference type="ARBA" id="ARBA00023015"/>
    </source>
</evidence>
<dbReference type="GO" id="GO:0000160">
    <property type="term" value="P:phosphorelay signal transduction system"/>
    <property type="evidence" value="ECO:0007669"/>
    <property type="project" value="InterPro"/>
</dbReference>
<dbReference type="InterPro" id="IPR001789">
    <property type="entry name" value="Sig_transdc_resp-reg_receiver"/>
</dbReference>
<dbReference type="CDD" id="cd17535">
    <property type="entry name" value="REC_NarL-like"/>
    <property type="match status" value="1"/>
</dbReference>
<accession>A0A4U6CPK2</accession>
<keyword evidence="9" id="KW-1185">Reference proteome</keyword>
<dbReference type="PROSITE" id="PS50110">
    <property type="entry name" value="RESPONSE_REGULATORY"/>
    <property type="match status" value="1"/>
</dbReference>
<dbReference type="GO" id="GO:0003677">
    <property type="term" value="F:DNA binding"/>
    <property type="evidence" value="ECO:0007669"/>
    <property type="project" value="UniProtKB-KW"/>
</dbReference>
<evidence type="ECO:0000256" key="5">
    <source>
        <dbReference type="PROSITE-ProRule" id="PRU00169"/>
    </source>
</evidence>
<dbReference type="Pfam" id="PF00196">
    <property type="entry name" value="GerE"/>
    <property type="match status" value="1"/>
</dbReference>
<evidence type="ECO:0000259" key="7">
    <source>
        <dbReference type="PROSITE" id="PS50110"/>
    </source>
</evidence>
<dbReference type="PRINTS" id="PR00038">
    <property type="entry name" value="HTHLUXR"/>
</dbReference>
<dbReference type="InterPro" id="IPR016032">
    <property type="entry name" value="Sig_transdc_resp-reg_C-effctor"/>
</dbReference>
<name>A0A4U6CPK2_9BACT</name>
<dbReference type="InterPro" id="IPR039420">
    <property type="entry name" value="WalR-like"/>
</dbReference>
<feature type="domain" description="HTH luxR-type" evidence="6">
    <location>
        <begin position="144"/>
        <end position="209"/>
    </location>
</feature>
<evidence type="ECO:0000259" key="6">
    <source>
        <dbReference type="PROSITE" id="PS50043"/>
    </source>
</evidence>
<dbReference type="Pfam" id="PF00072">
    <property type="entry name" value="Response_reg"/>
    <property type="match status" value="1"/>
</dbReference>